<evidence type="ECO:0008006" key="4">
    <source>
        <dbReference type="Google" id="ProtNLM"/>
    </source>
</evidence>
<feature type="region of interest" description="Disordered" evidence="1">
    <location>
        <begin position="167"/>
        <end position="186"/>
    </location>
</feature>
<sequence>MTELEQGLAWLDTDDHLIRRQGLELLRKLGDDAIPPLIDLACSYKVVARMRAIEALGELGDPDAFWPLANLGHELLLTRRKAMQAIVAHVAEAPTREDAAWLIGIIKTFRRDPQGQELVQAAVQGALSLARRDPCPELAPLLPLLTDELEDLRHELQRHLAAYKDLPRIADSPEKRSADLPRPASR</sequence>
<proteinExistence type="predicted"/>
<organism evidence="2 3">
    <name type="scientific">Armatimonas rosea</name>
    <dbReference type="NCBI Taxonomy" id="685828"/>
    <lineage>
        <taxon>Bacteria</taxon>
        <taxon>Bacillati</taxon>
        <taxon>Armatimonadota</taxon>
        <taxon>Armatimonadia</taxon>
        <taxon>Armatimonadales</taxon>
        <taxon>Armatimonadaceae</taxon>
        <taxon>Armatimonas</taxon>
    </lineage>
</organism>
<dbReference type="AlphaFoldDB" id="A0A7W9W6X2"/>
<dbReference type="Pfam" id="PF13646">
    <property type="entry name" value="HEAT_2"/>
    <property type="match status" value="1"/>
</dbReference>
<protein>
    <recommendedName>
        <fullName evidence="4">HEAT repeat domain-containing protein</fullName>
    </recommendedName>
</protein>
<dbReference type="RefSeq" id="WP_184195582.1">
    <property type="nucleotide sequence ID" value="NZ_JACHGW010000002.1"/>
</dbReference>
<feature type="compositionally biased region" description="Basic and acidic residues" evidence="1">
    <location>
        <begin position="167"/>
        <end position="179"/>
    </location>
</feature>
<name>A0A7W9W6X2_ARMRO</name>
<dbReference type="SUPFAM" id="SSF48371">
    <property type="entry name" value="ARM repeat"/>
    <property type="match status" value="1"/>
</dbReference>
<reference evidence="2 3" key="1">
    <citation type="submission" date="2020-08" db="EMBL/GenBank/DDBJ databases">
        <title>Genomic Encyclopedia of Type Strains, Phase IV (KMG-IV): sequencing the most valuable type-strain genomes for metagenomic binning, comparative biology and taxonomic classification.</title>
        <authorList>
            <person name="Goeker M."/>
        </authorList>
    </citation>
    <scope>NUCLEOTIDE SEQUENCE [LARGE SCALE GENOMIC DNA]</scope>
    <source>
        <strain evidence="2 3">DSM 23562</strain>
    </source>
</reference>
<evidence type="ECO:0000313" key="3">
    <source>
        <dbReference type="Proteomes" id="UP000520814"/>
    </source>
</evidence>
<dbReference type="InterPro" id="IPR011989">
    <property type="entry name" value="ARM-like"/>
</dbReference>
<keyword evidence="3" id="KW-1185">Reference proteome</keyword>
<dbReference type="Gene3D" id="1.25.10.10">
    <property type="entry name" value="Leucine-rich Repeat Variant"/>
    <property type="match status" value="1"/>
</dbReference>
<evidence type="ECO:0000256" key="1">
    <source>
        <dbReference type="SAM" id="MobiDB-lite"/>
    </source>
</evidence>
<comment type="caution">
    <text evidence="2">The sequence shown here is derived from an EMBL/GenBank/DDBJ whole genome shotgun (WGS) entry which is preliminary data.</text>
</comment>
<dbReference type="Proteomes" id="UP000520814">
    <property type="component" value="Unassembled WGS sequence"/>
</dbReference>
<accession>A0A7W9W6X2</accession>
<dbReference type="EMBL" id="JACHGW010000002">
    <property type="protein sequence ID" value="MBB6050505.1"/>
    <property type="molecule type" value="Genomic_DNA"/>
</dbReference>
<dbReference type="InterPro" id="IPR016024">
    <property type="entry name" value="ARM-type_fold"/>
</dbReference>
<gene>
    <name evidence="2" type="ORF">HNQ39_002296</name>
</gene>
<evidence type="ECO:0000313" key="2">
    <source>
        <dbReference type="EMBL" id="MBB6050505.1"/>
    </source>
</evidence>